<dbReference type="PANTHER" id="PTHR45875">
    <property type="entry name" value="METHYLTRANSFERASE N6AMT1"/>
    <property type="match status" value="1"/>
</dbReference>
<evidence type="ECO:0000256" key="3">
    <source>
        <dbReference type="ARBA" id="ARBA00022691"/>
    </source>
</evidence>
<reference evidence="5" key="4">
    <citation type="submission" date="2020-09" db="EMBL/GenBank/DDBJ databases">
        <authorList>
            <person name="Sun Q."/>
            <person name="Ohkuma M."/>
        </authorList>
    </citation>
    <scope>NUCLEOTIDE SEQUENCE</scope>
    <source>
        <strain evidence="5">JCM 31740</strain>
    </source>
</reference>
<dbReference type="EMBL" id="AP018553">
    <property type="protein sequence ID" value="BBD71807.1"/>
    <property type="molecule type" value="Genomic_DNA"/>
</dbReference>
<evidence type="ECO:0000256" key="2">
    <source>
        <dbReference type="ARBA" id="ARBA00022679"/>
    </source>
</evidence>
<dbReference type="GO" id="GO:0035657">
    <property type="term" value="C:eRF1 methyltransferase complex"/>
    <property type="evidence" value="ECO:0007669"/>
    <property type="project" value="TreeGrafter"/>
</dbReference>
<name>A0A348B0V5_9CREN</name>
<dbReference type="KEGG" id="sacd:HS1genome_0196"/>
<dbReference type="GO" id="GO:0032259">
    <property type="term" value="P:methylation"/>
    <property type="evidence" value="ECO:0007669"/>
    <property type="project" value="UniProtKB-KW"/>
</dbReference>
<evidence type="ECO:0008006" key="7">
    <source>
        <dbReference type="Google" id="ProtNLM"/>
    </source>
</evidence>
<proteinExistence type="predicted"/>
<reference evidence="4" key="3">
    <citation type="journal article" date="2019" name="BMC Res. Notes">
        <title>Complete genome sequence of the Sulfodiicoccus acidiphilus strain HS-1T, the first crenarchaeon that lacks polB3, isolated from an acidic hot spring in Ohwaku-dani, Hakone, Japan.</title>
        <authorList>
            <person name="Sakai H.D."/>
            <person name="Kurosawa N."/>
        </authorList>
    </citation>
    <scope>NUCLEOTIDE SEQUENCE</scope>
    <source>
        <strain evidence="4">HS-1</strain>
    </source>
</reference>
<dbReference type="PANTHER" id="PTHR45875:SF1">
    <property type="entry name" value="METHYLTRANSFERASE N6AMT1"/>
    <property type="match status" value="1"/>
</dbReference>
<evidence type="ECO:0000256" key="1">
    <source>
        <dbReference type="ARBA" id="ARBA00022603"/>
    </source>
</evidence>
<dbReference type="AlphaFoldDB" id="A0A348B0V5"/>
<keyword evidence="6" id="KW-1185">Reference proteome</keyword>
<keyword evidence="2" id="KW-0808">Transferase</keyword>
<evidence type="ECO:0000313" key="6">
    <source>
        <dbReference type="Proteomes" id="UP000276741"/>
    </source>
</evidence>
<evidence type="ECO:0000313" key="5">
    <source>
        <dbReference type="EMBL" id="GGT99312.1"/>
    </source>
</evidence>
<reference evidence="6" key="2">
    <citation type="submission" date="2018-04" db="EMBL/GenBank/DDBJ databases">
        <title>Complete genome sequence of Sulfodiicoccus acidiphilus strain HS-1.</title>
        <authorList>
            <person name="Sakai H.D."/>
            <person name="Kurosawa N."/>
        </authorList>
    </citation>
    <scope>NUCLEOTIDE SEQUENCE [LARGE SCALE GENOMIC DNA]</scope>
    <source>
        <strain evidence="6">HS-1</strain>
    </source>
</reference>
<keyword evidence="3" id="KW-0949">S-adenosyl-L-methionine</keyword>
<dbReference type="Proteomes" id="UP000276741">
    <property type="component" value="Chromosome"/>
</dbReference>
<organism evidence="4 6">
    <name type="scientific">Sulfodiicoccus acidiphilus</name>
    <dbReference type="NCBI Taxonomy" id="1670455"/>
    <lineage>
        <taxon>Archaea</taxon>
        <taxon>Thermoproteota</taxon>
        <taxon>Thermoprotei</taxon>
        <taxon>Sulfolobales</taxon>
        <taxon>Sulfolobaceae</taxon>
        <taxon>Sulfodiicoccus</taxon>
    </lineage>
</organism>
<dbReference type="InterPro" id="IPR052190">
    <property type="entry name" value="Euk-Arch_PrmC-MTase"/>
</dbReference>
<keyword evidence="1" id="KW-0489">Methyltransferase</keyword>
<gene>
    <name evidence="5" type="ORF">GCM10007116_15890</name>
    <name evidence="4" type="ORF">HS1genome_0196</name>
</gene>
<reference evidence="5" key="1">
    <citation type="journal article" date="2014" name="Int. J. Syst. Evol. Microbiol.">
        <title>Complete genome sequence of Corynebacterium casei LMG S-19264T (=DSM 44701T), isolated from a smear-ripened cheese.</title>
        <authorList>
            <consortium name="US DOE Joint Genome Institute (JGI-PGF)"/>
            <person name="Walter F."/>
            <person name="Albersmeier A."/>
            <person name="Kalinowski J."/>
            <person name="Ruckert C."/>
        </authorList>
    </citation>
    <scope>NUCLEOTIDE SEQUENCE</scope>
    <source>
        <strain evidence="5">JCM 31740</strain>
    </source>
</reference>
<dbReference type="GO" id="GO:0008757">
    <property type="term" value="F:S-adenosylmethionine-dependent methyltransferase activity"/>
    <property type="evidence" value="ECO:0007669"/>
    <property type="project" value="TreeGrafter"/>
</dbReference>
<accession>A0A348B0V5</accession>
<dbReference type="GO" id="GO:0008276">
    <property type="term" value="F:protein methyltransferase activity"/>
    <property type="evidence" value="ECO:0007669"/>
    <property type="project" value="TreeGrafter"/>
</dbReference>
<dbReference type="EMBL" id="BMQS01000014">
    <property type="protein sequence ID" value="GGT99312.1"/>
    <property type="molecule type" value="Genomic_DNA"/>
</dbReference>
<dbReference type="InterPro" id="IPR029063">
    <property type="entry name" value="SAM-dependent_MTases_sf"/>
</dbReference>
<evidence type="ECO:0000313" key="4">
    <source>
        <dbReference type="EMBL" id="BBD71807.1"/>
    </source>
</evidence>
<dbReference type="Proteomes" id="UP000616143">
    <property type="component" value="Unassembled WGS sequence"/>
</dbReference>
<dbReference type="SUPFAM" id="SSF53335">
    <property type="entry name" value="S-adenosyl-L-methionine-dependent methyltransferases"/>
    <property type="match status" value="1"/>
</dbReference>
<dbReference type="Gene3D" id="3.40.50.150">
    <property type="entry name" value="Vaccinia Virus protein VP39"/>
    <property type="match status" value="1"/>
</dbReference>
<protein>
    <recommendedName>
        <fullName evidence="7">Methyltransferase small domain-containing protein</fullName>
    </recommendedName>
</protein>
<sequence>MIDVNPQAAEASLCSSRLNKVDVNVLNCDLLTCLRKFKVDVGIFNPPYLPFEEYTTWLHYSWSGGKTGNNVLIKFLQSLRAGRYYFLASSLGDLDELMTFLSKSGFAFRSKTKVIGFEELVAFEGVDDKSSTGGT</sequence>